<comment type="function">
    <text evidence="6">Catalyzes the phosphorylation of D-fructose 6-phosphate, the first committing step of glycolysis. Uses inorganic phosphate (PPi) as phosphoryl donor instead of ATP like common ATP-dependent phosphofructokinases (ATP-PFKs), which renders the reaction reversible, and can thus function both in glycolysis and gluconeogenesis. Consistently, PPi-PFK can replace the enzymes of both the forward (ATP-PFK) and reverse (fructose-bisphosphatase (FBPase)) reactions.</text>
</comment>
<protein>
    <recommendedName>
        <fullName evidence="6">Pyrophosphate--fructose 6-phosphate 1-phosphotransferase</fullName>
        <ecNumber evidence="6">2.7.1.90</ecNumber>
    </recommendedName>
    <alternativeName>
        <fullName evidence="6">6-phosphofructokinase, pyrophosphate dependent</fullName>
    </alternativeName>
    <alternativeName>
        <fullName evidence="6">PPi-dependent phosphofructokinase</fullName>
        <shortName evidence="6">PPi-PFK</shortName>
    </alternativeName>
    <alternativeName>
        <fullName evidence="6">Pyrophosphate-dependent 6-phosphofructose-1-kinase</fullName>
    </alternativeName>
</protein>
<reference evidence="8 9" key="1">
    <citation type="submission" date="2016-10" db="EMBL/GenBank/DDBJ databases">
        <authorList>
            <person name="de Groot N.N."/>
        </authorList>
    </citation>
    <scope>NUCLEOTIDE SEQUENCE [LARGE SCALE GENOMIC DNA]</scope>
    <source>
        <strain evidence="8 9">CGMCC 1.5070</strain>
    </source>
</reference>
<dbReference type="UniPathway" id="UPA00109">
    <property type="reaction ID" value="UER00182"/>
</dbReference>
<feature type="site" description="Important for catalytic activity and substrate specificity; stabilizes the transition state when the phosphoryl donor is PPi; prevents ATP from binding by mimicking the alpha-phosphate group of ATP" evidence="6">
    <location>
        <position position="113"/>
    </location>
</feature>
<feature type="binding site" evidence="6">
    <location>
        <begin position="140"/>
        <end position="142"/>
    </location>
    <ligand>
        <name>substrate</name>
    </ligand>
</feature>
<feature type="active site" description="Proton acceptor" evidence="6">
    <location>
        <position position="142"/>
    </location>
</feature>
<dbReference type="HAMAP" id="MF_01978">
    <property type="entry name" value="Phosphofructokinase_II_B2"/>
    <property type="match status" value="1"/>
</dbReference>
<dbReference type="GO" id="GO:0005737">
    <property type="term" value="C:cytoplasm"/>
    <property type="evidence" value="ECO:0007669"/>
    <property type="project" value="UniProtKB-SubCell"/>
</dbReference>
<feature type="binding site" evidence="6">
    <location>
        <position position="12"/>
    </location>
    <ligand>
        <name>diphosphate</name>
        <dbReference type="ChEBI" id="CHEBI:33019"/>
    </ligand>
</feature>
<dbReference type="InterPro" id="IPR035966">
    <property type="entry name" value="PKF_sf"/>
</dbReference>
<feature type="site" description="Important for catalytic activity; stabilizes the transition state when the phosphoryl donor is PPi" evidence="6">
    <location>
        <position position="139"/>
    </location>
</feature>
<evidence type="ECO:0000313" key="9">
    <source>
        <dbReference type="Proteomes" id="UP000199158"/>
    </source>
</evidence>
<gene>
    <name evidence="6" type="primary">pfp</name>
    <name evidence="8" type="ORF">SAMN05216180_2775</name>
</gene>
<dbReference type="GO" id="GO:0047334">
    <property type="term" value="F:diphosphate-fructose-6-phosphate 1-phosphotransferase activity"/>
    <property type="evidence" value="ECO:0007669"/>
    <property type="project" value="UniProtKB-EC"/>
</dbReference>
<dbReference type="InterPro" id="IPR022953">
    <property type="entry name" value="ATP_PFK"/>
</dbReference>
<evidence type="ECO:0000256" key="5">
    <source>
        <dbReference type="ARBA" id="ARBA00022842"/>
    </source>
</evidence>
<evidence type="ECO:0000256" key="1">
    <source>
        <dbReference type="ARBA" id="ARBA00001946"/>
    </source>
</evidence>
<dbReference type="InterPro" id="IPR011404">
    <property type="entry name" value="PPi-PFK"/>
</dbReference>
<keyword evidence="4 6" id="KW-0418">Kinase</keyword>
<comment type="cofactor">
    <cofactor evidence="1 6">
        <name>Mg(2+)</name>
        <dbReference type="ChEBI" id="CHEBI:18420"/>
    </cofactor>
</comment>
<dbReference type="SUPFAM" id="SSF53784">
    <property type="entry name" value="Phosphofructokinase"/>
    <property type="match status" value="1"/>
</dbReference>
<dbReference type="Gene3D" id="3.40.50.460">
    <property type="entry name" value="Phosphofructokinase domain"/>
    <property type="match status" value="1"/>
</dbReference>
<comment type="subcellular location">
    <subcellularLocation>
        <location evidence="6">Cytoplasm</location>
    </subcellularLocation>
</comment>
<keyword evidence="5 6" id="KW-0460">Magnesium</keyword>
<comment type="activity regulation">
    <text evidence="6">Non-allosteric.</text>
</comment>
<dbReference type="STRING" id="474960.SAMN05216180_2775"/>
<organism evidence="8 9">
    <name type="scientific">Hydrogenoanaerobacterium saccharovorans</name>
    <dbReference type="NCBI Taxonomy" id="474960"/>
    <lineage>
        <taxon>Bacteria</taxon>
        <taxon>Bacillati</taxon>
        <taxon>Bacillota</taxon>
        <taxon>Clostridia</taxon>
        <taxon>Eubacteriales</taxon>
        <taxon>Oscillospiraceae</taxon>
        <taxon>Hydrogenoanaerobacterium</taxon>
    </lineage>
</organism>
<evidence type="ECO:0000313" key="8">
    <source>
        <dbReference type="EMBL" id="SEN10241.1"/>
    </source>
</evidence>
<feature type="binding site" evidence="6">
    <location>
        <begin position="186"/>
        <end position="188"/>
    </location>
    <ligand>
        <name>substrate</name>
    </ligand>
</feature>
<keyword evidence="9" id="KW-1185">Reference proteome</keyword>
<dbReference type="AlphaFoldDB" id="A0A1H8DSD6"/>
<dbReference type="RefSeq" id="WP_242943181.1">
    <property type="nucleotide sequence ID" value="NZ_FOCG01000003.1"/>
</dbReference>
<dbReference type="PANTHER" id="PTHR45770">
    <property type="entry name" value="ATP-DEPENDENT 6-PHOSPHOFRUCTOKINASE 1"/>
    <property type="match status" value="1"/>
</dbReference>
<dbReference type="InterPro" id="IPR050929">
    <property type="entry name" value="PFKA"/>
</dbReference>
<proteinExistence type="inferred from homology"/>
<accession>A0A1H8DSD6</accession>
<dbReference type="GO" id="GO:0006002">
    <property type="term" value="P:fructose 6-phosphate metabolic process"/>
    <property type="evidence" value="ECO:0007669"/>
    <property type="project" value="InterPro"/>
</dbReference>
<dbReference type="EC" id="2.7.1.90" evidence="6"/>
<dbReference type="PIRSF" id="PIRSF036483">
    <property type="entry name" value="PFK_XF0274"/>
    <property type="match status" value="1"/>
</dbReference>
<sequence length="411" mass="44573">MSKNMLIGQSGGPTVAINASLAGAIKRAMKCEQIGEIYGTLNGLEGVLKQNIIDLRKDLRSVEDFQMLQATPAMALGSCRYKLPEAPDEVYKQILETFHHYGIGYFFYIGGNDSMDTVKKLSAYFTSLGEDIKCVGIPKTIDNDLPCTDHTPGFGSAAKYIATSVAEIACDSAVYDVSSVTIVEIMGRNAGWLTAASALARRGDCTAPHLIYLPEVVFDPEAFLQKLQELGKTVKNIIVAVSEGVRLANGEYVASSQSGLTDAFGHRYLAGVGKYLEDLVRERLGCKVRAVELNVLQRSASHLYSGTDIKEANRIGAEAVQYAVNGKTGVMAICKRLSNHPYLIAYDCAEIGQVANLEKKVPVEWIAANGCDITDDLLEYLRPLVLGEAKEFVSDGIPVYFSFDKTPVTIG</sequence>
<evidence type="ECO:0000256" key="2">
    <source>
        <dbReference type="ARBA" id="ARBA00022679"/>
    </source>
</evidence>
<evidence type="ECO:0000256" key="4">
    <source>
        <dbReference type="ARBA" id="ARBA00022777"/>
    </source>
</evidence>
<comment type="caution">
    <text evidence="6">Lacks conserved residue(s) required for the propagation of feature annotation.</text>
</comment>
<dbReference type="GO" id="GO:0003872">
    <property type="term" value="F:6-phosphofructokinase activity"/>
    <property type="evidence" value="ECO:0007669"/>
    <property type="project" value="UniProtKB-UniRule"/>
</dbReference>
<keyword evidence="6" id="KW-0963">Cytoplasm</keyword>
<feature type="domain" description="Phosphofructokinase" evidence="7">
    <location>
        <begin position="5"/>
        <end position="322"/>
    </location>
</feature>
<name>A0A1H8DSD6_9FIRM</name>
<evidence type="ECO:0000259" key="7">
    <source>
        <dbReference type="Pfam" id="PF00365"/>
    </source>
</evidence>
<dbReference type="Pfam" id="PF00365">
    <property type="entry name" value="PFK"/>
    <property type="match status" value="1"/>
</dbReference>
<comment type="similarity">
    <text evidence="6">Belongs to the phosphofructokinase type A (PFKA) family. PPi-dependent PFK group II subfamily. Clade 'B2' sub-subfamily.</text>
</comment>
<dbReference type="NCBIfam" id="NF010675">
    <property type="entry name" value="PRK14072.1"/>
    <property type="match status" value="1"/>
</dbReference>
<dbReference type="PRINTS" id="PR00476">
    <property type="entry name" value="PHFRCTKINASE"/>
</dbReference>
<dbReference type="GO" id="GO:0046872">
    <property type="term" value="F:metal ion binding"/>
    <property type="evidence" value="ECO:0007669"/>
    <property type="project" value="UniProtKB-KW"/>
</dbReference>
<dbReference type="Proteomes" id="UP000199158">
    <property type="component" value="Unassembled WGS sequence"/>
</dbReference>
<keyword evidence="2 6" id="KW-0808">Transferase</keyword>
<keyword evidence="6" id="KW-0324">Glycolysis</keyword>
<dbReference type="Gene3D" id="3.40.50.450">
    <property type="match status" value="1"/>
</dbReference>
<comment type="catalytic activity">
    <reaction evidence="6">
        <text>beta-D-fructose 6-phosphate + diphosphate = beta-D-fructose 1,6-bisphosphate + phosphate + H(+)</text>
        <dbReference type="Rhea" id="RHEA:13613"/>
        <dbReference type="ChEBI" id="CHEBI:15378"/>
        <dbReference type="ChEBI" id="CHEBI:32966"/>
        <dbReference type="ChEBI" id="CHEBI:33019"/>
        <dbReference type="ChEBI" id="CHEBI:43474"/>
        <dbReference type="ChEBI" id="CHEBI:57634"/>
        <dbReference type="EC" id="2.7.1.90"/>
    </reaction>
</comment>
<keyword evidence="3 6" id="KW-0479">Metal-binding</keyword>
<feature type="binding site" evidence="6">
    <location>
        <position position="112"/>
    </location>
    <ligand>
        <name>Mg(2+)</name>
        <dbReference type="ChEBI" id="CHEBI:18420"/>
        <note>catalytic</note>
    </ligand>
</feature>
<dbReference type="EMBL" id="FOCG01000003">
    <property type="protein sequence ID" value="SEN10241.1"/>
    <property type="molecule type" value="Genomic_DNA"/>
</dbReference>
<evidence type="ECO:0000256" key="6">
    <source>
        <dbReference type="HAMAP-Rule" id="MF_01978"/>
    </source>
</evidence>
<comment type="pathway">
    <text evidence="6">Carbohydrate degradation; glycolysis; D-glyceraldehyde 3-phosphate and glycerone phosphate from D-glucose: step 3/4.</text>
</comment>
<comment type="subunit">
    <text evidence="6">Homodimer.</text>
</comment>
<evidence type="ECO:0000256" key="3">
    <source>
        <dbReference type="ARBA" id="ARBA00022723"/>
    </source>
</evidence>
<feature type="binding site" evidence="6">
    <location>
        <position position="243"/>
    </location>
    <ligand>
        <name>substrate</name>
    </ligand>
</feature>
<dbReference type="InterPro" id="IPR000023">
    <property type="entry name" value="Phosphofructokinase_dom"/>
</dbReference>